<evidence type="ECO:0000313" key="2">
    <source>
        <dbReference type="EMBL" id="NTC30903.1"/>
    </source>
</evidence>
<name>A0AA44F8Z1_AGRTU</name>
<protein>
    <recommendedName>
        <fullName evidence="4">Lipoprotein</fullName>
    </recommendedName>
</protein>
<dbReference type="Proteomes" id="UP000702952">
    <property type="component" value="Unassembled WGS sequence"/>
</dbReference>
<proteinExistence type="predicted"/>
<evidence type="ECO:0008006" key="4">
    <source>
        <dbReference type="Google" id="ProtNLM"/>
    </source>
</evidence>
<comment type="caution">
    <text evidence="2">The sequence shown here is derived from an EMBL/GenBank/DDBJ whole genome shotgun (WGS) entry which is preliminary data.</text>
</comment>
<evidence type="ECO:0000256" key="1">
    <source>
        <dbReference type="SAM" id="SignalP"/>
    </source>
</evidence>
<dbReference type="RefSeq" id="WP_019564907.1">
    <property type="nucleotide sequence ID" value="NZ_CP123839.1"/>
</dbReference>
<keyword evidence="1" id="KW-0732">Signal</keyword>
<organism evidence="2 3">
    <name type="scientific">Agrobacterium tumefaciens</name>
    <dbReference type="NCBI Taxonomy" id="358"/>
    <lineage>
        <taxon>Bacteria</taxon>
        <taxon>Pseudomonadati</taxon>
        <taxon>Pseudomonadota</taxon>
        <taxon>Alphaproteobacteria</taxon>
        <taxon>Hyphomicrobiales</taxon>
        <taxon>Rhizobiaceae</taxon>
        <taxon>Rhizobium/Agrobacterium group</taxon>
        <taxon>Agrobacterium</taxon>
        <taxon>Agrobacterium tumefaciens complex</taxon>
    </lineage>
</organism>
<dbReference type="AlphaFoldDB" id="A0AA44F8Z1"/>
<dbReference type="PROSITE" id="PS51257">
    <property type="entry name" value="PROKAR_LIPOPROTEIN"/>
    <property type="match status" value="1"/>
</dbReference>
<evidence type="ECO:0000313" key="3">
    <source>
        <dbReference type="Proteomes" id="UP000702952"/>
    </source>
</evidence>
<reference evidence="2" key="1">
    <citation type="journal article" date="2020" name="Science">
        <title>Unexpected conservation and global transmission of agrobacterial virulence plasmids.</title>
        <authorList>
            <person name="Weisberg A.J."/>
            <person name="Davis E.W. 2nd"/>
            <person name="Tabima J."/>
            <person name="Belcher M.S."/>
            <person name="Miller M."/>
            <person name="Kuo C.H."/>
            <person name="Loper J.E."/>
            <person name="Grunwald N.J."/>
            <person name="Putnam M.L."/>
            <person name="Chang J.H."/>
        </authorList>
    </citation>
    <scope>NUCLEOTIDE SEQUENCE</scope>
    <source>
        <strain evidence="2">17-1853-1a</strain>
    </source>
</reference>
<feature type="signal peptide" evidence="1">
    <location>
        <begin position="1"/>
        <end position="20"/>
    </location>
</feature>
<dbReference type="EMBL" id="JAAMAY010000033">
    <property type="protein sequence ID" value="NTC30903.1"/>
    <property type="molecule type" value="Genomic_DNA"/>
</dbReference>
<gene>
    <name evidence="2" type="ORF">G6M46_22490</name>
</gene>
<accession>A0AA44F8Z1</accession>
<feature type="chain" id="PRO_5041342807" description="Lipoprotein" evidence="1">
    <location>
        <begin position="21"/>
        <end position="88"/>
    </location>
</feature>
<sequence length="88" mass="9883">MKRKSITIFIALLAVGPIVSGCSSTEQTAENMAAQRERCRVFGYPEGSRDFADCMMKLSMQQSDLRQQTFDTIWSGSSSDQIIINNRK</sequence>